<evidence type="ECO:0000256" key="1">
    <source>
        <dbReference type="PROSITE-ProRule" id="PRU00339"/>
    </source>
</evidence>
<dbReference type="PANTHER" id="PTHR12558">
    <property type="entry name" value="CELL DIVISION CYCLE 16,23,27"/>
    <property type="match status" value="1"/>
</dbReference>
<protein>
    <submittedName>
        <fullName evidence="2">Tetratricopeptide repeat protein</fullName>
    </submittedName>
</protein>
<sequence>MHSPQRSIQYLLKVLIGLLLFGGVVYSPGVVFSIDEEGFNKLDTEHFSIYGNTRFSEMRETAQTLEDCFSLLSSSFPEMVIHVPLPIEVVLFAHLADFNELTLYLVDLSLYRSDDDLPFGFFHYYPEKSRLIITRSVFKKYIPDLFKDMARVFVQASIDQPPLWLEEGISHFMGTVERTPETYIVGRLKKDDVKLIVGGGYLPLHRFMKTGRSSSLLKTDEEALLQFQIQAAMFTNFLLYANSKQYQAHFFSYIRRLINGEESREAFLASFPAGTVSLQEAFQQLLTRYKIAYTVLERKNFKHKPFASIGAVSRAEIDSIFGDEFLRHNNQVKAQQYFSRGLANDERSIPNLLGLAAVFHIQNLKADADKKFQQACKLSPETYPALRARAFFLLRTGRKAECLQIFKNTISYLEHDLPVLKQAAHIAVELGQDEVAVSFLTLILKYQPDNMMWSNIMINTQVRLQNYSQAAVQALKFYRRDPSRSERLKQLLELLEHLPADNTKAALLLQARTKDANNSAINKALGDLYLQLENKQAALSYYQRCLNHSPADEEVKKLVNDLKTELAPLNDPEENSGQQ</sequence>
<gene>
    <name evidence="2" type="ORF">ACFL27_12380</name>
</gene>
<accession>A0ABV6YXR4</accession>
<dbReference type="PROSITE" id="PS50005">
    <property type="entry name" value="TPR"/>
    <property type="match status" value="1"/>
</dbReference>
<comment type="caution">
    <text evidence="2">The sequence shown here is derived from an EMBL/GenBank/DDBJ whole genome shotgun (WGS) entry which is preliminary data.</text>
</comment>
<dbReference type="EMBL" id="JBHPBY010000141">
    <property type="protein sequence ID" value="MFC1850982.1"/>
    <property type="molecule type" value="Genomic_DNA"/>
</dbReference>
<dbReference type="SUPFAM" id="SSF48452">
    <property type="entry name" value="TPR-like"/>
    <property type="match status" value="1"/>
</dbReference>
<organism evidence="2 3">
    <name type="scientific">candidate division CSSED10-310 bacterium</name>
    <dbReference type="NCBI Taxonomy" id="2855610"/>
    <lineage>
        <taxon>Bacteria</taxon>
        <taxon>Bacteria division CSSED10-310</taxon>
    </lineage>
</organism>
<name>A0ABV6YXR4_UNCC1</name>
<evidence type="ECO:0000313" key="3">
    <source>
        <dbReference type="Proteomes" id="UP001594351"/>
    </source>
</evidence>
<dbReference type="InterPro" id="IPR011990">
    <property type="entry name" value="TPR-like_helical_dom_sf"/>
</dbReference>
<dbReference type="SMART" id="SM00028">
    <property type="entry name" value="TPR"/>
    <property type="match status" value="4"/>
</dbReference>
<dbReference type="Proteomes" id="UP001594351">
    <property type="component" value="Unassembled WGS sequence"/>
</dbReference>
<proteinExistence type="predicted"/>
<dbReference type="Gene3D" id="1.25.40.10">
    <property type="entry name" value="Tetratricopeptide repeat domain"/>
    <property type="match status" value="1"/>
</dbReference>
<keyword evidence="1" id="KW-0802">TPR repeat</keyword>
<reference evidence="2 3" key="1">
    <citation type="submission" date="2024-09" db="EMBL/GenBank/DDBJ databases">
        <title>Laminarin stimulates single cell rates of sulfate reduction while oxygen inhibits transcriptomic activity in coastal marine sediment.</title>
        <authorList>
            <person name="Lindsay M."/>
            <person name="Orcutt B."/>
            <person name="Emerson D."/>
            <person name="Stepanauskas R."/>
            <person name="D'Angelo T."/>
        </authorList>
    </citation>
    <scope>NUCLEOTIDE SEQUENCE [LARGE SCALE GENOMIC DNA]</scope>
    <source>
        <strain evidence="2">SAG AM-311-K15</strain>
    </source>
</reference>
<keyword evidence="3" id="KW-1185">Reference proteome</keyword>
<feature type="repeat" description="TPR" evidence="1">
    <location>
        <begin position="519"/>
        <end position="552"/>
    </location>
</feature>
<evidence type="ECO:0000313" key="2">
    <source>
        <dbReference type="EMBL" id="MFC1850982.1"/>
    </source>
</evidence>
<dbReference type="InterPro" id="IPR019734">
    <property type="entry name" value="TPR_rpt"/>
</dbReference>
<dbReference type="PANTHER" id="PTHR12558:SF47">
    <property type="entry name" value="LIPOPOLYSACCHARIDE ASSEMBLY PROTEIN B"/>
    <property type="match status" value="1"/>
</dbReference>
<dbReference type="Pfam" id="PF13181">
    <property type="entry name" value="TPR_8"/>
    <property type="match status" value="1"/>
</dbReference>